<feature type="compositionally biased region" description="Basic and acidic residues" evidence="1">
    <location>
        <begin position="48"/>
        <end position="68"/>
    </location>
</feature>
<dbReference type="RefSeq" id="YP_009009271.1">
    <property type="nucleotide sequence ID" value="NC_023600.1"/>
</dbReference>
<dbReference type="Proteomes" id="UP000203096">
    <property type="component" value="Segment"/>
</dbReference>
<organism evidence="2 3">
    <name type="scientific">Mycobacterium phage Julie1</name>
    <dbReference type="NCBI Taxonomy" id="1463812"/>
    <lineage>
        <taxon>Viruses</taxon>
        <taxon>Duplodnaviria</taxon>
        <taxon>Heunggongvirae</taxon>
        <taxon>Uroviricota</taxon>
        <taxon>Caudoviricetes</taxon>
        <taxon>Bclasvirinae</taxon>
        <taxon>Julieunavirus</taxon>
        <taxon>Julieunavirus julie1</taxon>
    </lineage>
</organism>
<dbReference type="GeneID" id="18505935"/>
<evidence type="ECO:0000256" key="1">
    <source>
        <dbReference type="SAM" id="MobiDB-lite"/>
    </source>
</evidence>
<protein>
    <submittedName>
        <fullName evidence="2">Uncharacterized protein</fullName>
    </submittedName>
</protein>
<name>W8ECS2_9CAUD</name>
<gene>
    <name evidence="2" type="ORF">Jolie1_071</name>
</gene>
<dbReference type="InterPro" id="IPR055642">
    <property type="entry name" value="DUF7218"/>
</dbReference>
<sequence>MAKGNRSRGTRASLRRGRATVARRGHGGPHLSRRGGGNLTFGRHGPSVKKDNTYEALRRKGYSKEKAARIANAQHNGTINHRRGPHQKR</sequence>
<keyword evidence="3" id="KW-1185">Reference proteome</keyword>
<dbReference type="KEGG" id="vg:18505935"/>
<feature type="region of interest" description="Disordered" evidence="1">
    <location>
        <begin position="1"/>
        <end position="89"/>
    </location>
</feature>
<reference evidence="2 3" key="1">
    <citation type="journal article" date="2014" name="Genome Announc.">
        <title>Complete genome sequences of nine mycobacteriophages.</title>
        <authorList>
            <person name="Franceschelli J.J."/>
            <person name="Suarez C.A."/>
            <person name="Teran L."/>
            <person name="Raya R.R."/>
            <person name="Morbidoni H.R."/>
        </authorList>
    </citation>
    <scope>NUCLEOTIDE SEQUENCE [LARGE SCALE GENOMIC DNA]</scope>
</reference>
<dbReference type="EMBL" id="KJ433976">
    <property type="protein sequence ID" value="AHJ88571.1"/>
    <property type="molecule type" value="Genomic_DNA"/>
</dbReference>
<dbReference type="Pfam" id="PF23855">
    <property type="entry name" value="DUF7218"/>
    <property type="match status" value="1"/>
</dbReference>
<evidence type="ECO:0000313" key="3">
    <source>
        <dbReference type="Proteomes" id="UP000203096"/>
    </source>
</evidence>
<accession>W8ECS2</accession>
<evidence type="ECO:0000313" key="2">
    <source>
        <dbReference type="EMBL" id="AHJ88571.1"/>
    </source>
</evidence>
<feature type="compositionally biased region" description="Basic residues" evidence="1">
    <location>
        <begin position="1"/>
        <end position="33"/>
    </location>
</feature>
<feature type="compositionally biased region" description="Basic residues" evidence="1">
    <location>
        <begin position="80"/>
        <end position="89"/>
    </location>
</feature>
<proteinExistence type="predicted"/>